<evidence type="ECO:0000313" key="6">
    <source>
        <dbReference type="Proteomes" id="UP000070529"/>
    </source>
</evidence>
<dbReference type="PRINTS" id="PR00032">
    <property type="entry name" value="HTHARAC"/>
</dbReference>
<dbReference type="Pfam" id="PF12833">
    <property type="entry name" value="HTH_18"/>
    <property type="match status" value="1"/>
</dbReference>
<keyword evidence="2" id="KW-0238">DNA-binding</keyword>
<sequence length="300" mass="34320">MHYTDDNISVSPLSLFSSYEQIDIELRKPHSMPTAHWHGQIEMNIPFGDDIDYVINGEDVTIQRGHVGLFWASVPHRLTNAGQSHNMGIINIPIHLFLSWPLSKELINQVTHGVVLQSKAIDIVSEFEINRWELETKHPDANRRQLSSDEICLMLKRICFDGWTSLLSSHVERANQNGVSKHSQFYVSQMLEYIASHHDTALTVNQIASHVGLHANYAMGLFQRVMQMTIKQYITAMRVNHARALLSETERSILDISLTVGFNSSSRFYQTFQTYLGVTPKQYRNLSRNNHNRTELACTS</sequence>
<dbReference type="InterPro" id="IPR009057">
    <property type="entry name" value="Homeodomain-like_sf"/>
</dbReference>
<dbReference type="PROSITE" id="PS00041">
    <property type="entry name" value="HTH_ARAC_FAMILY_1"/>
    <property type="match status" value="1"/>
</dbReference>
<dbReference type="STRING" id="294935.ATN88_04380"/>
<dbReference type="SUPFAM" id="SSF46689">
    <property type="entry name" value="Homeodomain-like"/>
    <property type="match status" value="2"/>
</dbReference>
<reference evidence="5 6" key="1">
    <citation type="submission" date="2015-11" db="EMBL/GenBank/DDBJ databases">
        <title>Genomic Taxonomy of the Vibrionaceae.</title>
        <authorList>
            <person name="Gomez-Gil B."/>
            <person name="Enciso-Ibarra J."/>
        </authorList>
    </citation>
    <scope>NUCLEOTIDE SEQUENCE [LARGE SCALE GENOMIC DNA]</scope>
    <source>
        <strain evidence="5 6">CAIM 912</strain>
    </source>
</reference>
<dbReference type="Gene3D" id="1.10.10.60">
    <property type="entry name" value="Homeodomain-like"/>
    <property type="match status" value="2"/>
</dbReference>
<feature type="domain" description="HTH araC/xylS-type" evidence="4">
    <location>
        <begin position="188"/>
        <end position="286"/>
    </location>
</feature>
<keyword evidence="3" id="KW-0804">Transcription</keyword>
<dbReference type="InterPro" id="IPR018060">
    <property type="entry name" value="HTH_AraC"/>
</dbReference>
<gene>
    <name evidence="5" type="ORF">ATN88_04380</name>
</gene>
<dbReference type="PANTHER" id="PTHR43280:SF14">
    <property type="entry name" value="MELIBIOSE OPERON REGULATORY PROTEIN"/>
    <property type="match status" value="1"/>
</dbReference>
<dbReference type="InterPro" id="IPR020449">
    <property type="entry name" value="Tscrpt_reg_AraC-type_HTH"/>
</dbReference>
<dbReference type="PANTHER" id="PTHR43280">
    <property type="entry name" value="ARAC-FAMILY TRANSCRIPTIONAL REGULATOR"/>
    <property type="match status" value="1"/>
</dbReference>
<dbReference type="Proteomes" id="UP000070529">
    <property type="component" value="Unassembled WGS sequence"/>
</dbReference>
<dbReference type="SMART" id="SM00342">
    <property type="entry name" value="HTH_ARAC"/>
    <property type="match status" value="1"/>
</dbReference>
<comment type="caution">
    <text evidence="5">The sequence shown here is derived from an EMBL/GenBank/DDBJ whole genome shotgun (WGS) entry which is preliminary data.</text>
</comment>
<dbReference type="AlphaFoldDB" id="A0A135IDA4"/>
<dbReference type="SUPFAM" id="SSF51182">
    <property type="entry name" value="RmlC-like cupins"/>
    <property type="match status" value="1"/>
</dbReference>
<name>A0A135IDA4_9GAMM</name>
<dbReference type="EMBL" id="LNTY01000006">
    <property type="protein sequence ID" value="KXF83442.1"/>
    <property type="molecule type" value="Genomic_DNA"/>
</dbReference>
<evidence type="ECO:0000313" key="5">
    <source>
        <dbReference type="EMBL" id="KXF83442.1"/>
    </source>
</evidence>
<dbReference type="GO" id="GO:0003700">
    <property type="term" value="F:DNA-binding transcription factor activity"/>
    <property type="evidence" value="ECO:0007669"/>
    <property type="project" value="InterPro"/>
</dbReference>
<organism evidence="5 6">
    <name type="scientific">Enterovibrio coralii</name>
    <dbReference type="NCBI Taxonomy" id="294935"/>
    <lineage>
        <taxon>Bacteria</taxon>
        <taxon>Pseudomonadati</taxon>
        <taxon>Pseudomonadota</taxon>
        <taxon>Gammaproteobacteria</taxon>
        <taxon>Vibrionales</taxon>
        <taxon>Vibrionaceae</taxon>
        <taxon>Enterovibrio</taxon>
    </lineage>
</organism>
<protein>
    <submittedName>
        <fullName evidence="5">Transcriptional regulator</fullName>
    </submittedName>
</protein>
<keyword evidence="6" id="KW-1185">Reference proteome</keyword>
<keyword evidence="1" id="KW-0805">Transcription regulation</keyword>
<dbReference type="OrthoDB" id="345413at2"/>
<dbReference type="InterPro" id="IPR011051">
    <property type="entry name" value="RmlC_Cupin_sf"/>
</dbReference>
<proteinExistence type="predicted"/>
<dbReference type="PROSITE" id="PS01124">
    <property type="entry name" value="HTH_ARAC_FAMILY_2"/>
    <property type="match status" value="1"/>
</dbReference>
<evidence type="ECO:0000256" key="1">
    <source>
        <dbReference type="ARBA" id="ARBA00023015"/>
    </source>
</evidence>
<accession>A0A135IDA4</accession>
<evidence type="ECO:0000256" key="2">
    <source>
        <dbReference type="ARBA" id="ARBA00023125"/>
    </source>
</evidence>
<dbReference type="NCBIfam" id="NF007693">
    <property type="entry name" value="PRK10371.1"/>
    <property type="match status" value="1"/>
</dbReference>
<evidence type="ECO:0000259" key="4">
    <source>
        <dbReference type="PROSITE" id="PS01124"/>
    </source>
</evidence>
<dbReference type="GO" id="GO:0043565">
    <property type="term" value="F:sequence-specific DNA binding"/>
    <property type="evidence" value="ECO:0007669"/>
    <property type="project" value="InterPro"/>
</dbReference>
<evidence type="ECO:0000256" key="3">
    <source>
        <dbReference type="ARBA" id="ARBA00023163"/>
    </source>
</evidence>
<dbReference type="InterPro" id="IPR018062">
    <property type="entry name" value="HTH_AraC-typ_CS"/>
</dbReference>